<feature type="domain" description="Sigma factor regulator N-terminal" evidence="3">
    <location>
        <begin position="21"/>
        <end position="105"/>
    </location>
</feature>
<reference evidence="4 5" key="1">
    <citation type="submission" date="2023-07" db="EMBL/GenBank/DDBJ databases">
        <title>Genomic Encyclopedia of Type Strains, Phase IV (KMG-IV): sequencing the most valuable type-strain genomes for metagenomic binning, comparative biology and taxonomic classification.</title>
        <authorList>
            <person name="Goeker M."/>
        </authorList>
    </citation>
    <scope>NUCLEOTIDE SEQUENCE [LARGE SCALE GENOMIC DNA]</scope>
    <source>
        <strain evidence="4 5">DSM 23837</strain>
    </source>
</reference>
<gene>
    <name evidence="4" type="ORF">J2S08_002456</name>
</gene>
<evidence type="ECO:0008006" key="6">
    <source>
        <dbReference type="Google" id="ProtNLM"/>
    </source>
</evidence>
<evidence type="ECO:0000259" key="3">
    <source>
        <dbReference type="Pfam" id="PF13800"/>
    </source>
</evidence>
<accession>A0ABT9WU03</accession>
<keyword evidence="5" id="KW-1185">Reference proteome</keyword>
<evidence type="ECO:0000259" key="2">
    <source>
        <dbReference type="Pfam" id="PF13791"/>
    </source>
</evidence>
<keyword evidence="1" id="KW-1133">Transmembrane helix</keyword>
<keyword evidence="1" id="KW-0472">Membrane</keyword>
<proteinExistence type="predicted"/>
<evidence type="ECO:0000313" key="5">
    <source>
        <dbReference type="Proteomes" id="UP001223586"/>
    </source>
</evidence>
<dbReference type="RefSeq" id="WP_307229878.1">
    <property type="nucleotide sequence ID" value="NZ_JAUSTT010000014.1"/>
</dbReference>
<organism evidence="4 5">
    <name type="scientific">Bacillus chungangensis</name>
    <dbReference type="NCBI Taxonomy" id="587633"/>
    <lineage>
        <taxon>Bacteria</taxon>
        <taxon>Bacillati</taxon>
        <taxon>Bacillota</taxon>
        <taxon>Bacilli</taxon>
        <taxon>Bacillales</taxon>
        <taxon>Bacillaceae</taxon>
        <taxon>Bacillus</taxon>
    </lineage>
</organism>
<dbReference type="Proteomes" id="UP001223586">
    <property type="component" value="Unassembled WGS sequence"/>
</dbReference>
<dbReference type="EMBL" id="JAUSTT010000014">
    <property type="protein sequence ID" value="MDQ0176598.1"/>
    <property type="molecule type" value="Genomic_DNA"/>
</dbReference>
<dbReference type="Pfam" id="PF13800">
    <property type="entry name" value="Sigma_reg_N"/>
    <property type="match status" value="1"/>
</dbReference>
<dbReference type="Pfam" id="PF13791">
    <property type="entry name" value="Sigma_reg_C"/>
    <property type="match status" value="1"/>
</dbReference>
<sequence length="322" mass="37436">MNEKNEREKFKEELDLAVFNKTVKKTKRKVLFRHILISVIVTVVVGFGFKLTSDWLIQYRINKWYEEELFLTVIREPNVQVTGANYTYDAFKATARTLVTKKVGGRIIPWDKIETYIYPFRDPRAKDPSGGNFGTYNEDTKQWDMIHEATGKRVAGFFHPDIMYENLPNNMNLLSKMRKDQYIEMAISFDQAYTLKEVENFFQKKHLNWLWLNSFSKDRIKAENETNSMLREISTTTGYGIPYPIELSDTIIRTLQSWKKLQPDNPAVSSLLNITNDKKGNLKTENLEIIGVIISGEPSELLQYKDQPFVRASSLGATVDKY</sequence>
<feature type="domain" description="Sigma factor regulator C-terminal" evidence="2">
    <location>
        <begin position="174"/>
        <end position="316"/>
    </location>
</feature>
<evidence type="ECO:0000256" key="1">
    <source>
        <dbReference type="SAM" id="Phobius"/>
    </source>
</evidence>
<keyword evidence="1" id="KW-0812">Transmembrane</keyword>
<dbReference type="InterPro" id="IPR029101">
    <property type="entry name" value="Sigma_reg_N"/>
</dbReference>
<evidence type="ECO:0000313" key="4">
    <source>
        <dbReference type="EMBL" id="MDQ0176598.1"/>
    </source>
</evidence>
<dbReference type="InterPro" id="IPR025672">
    <property type="entry name" value="Sigma_reg_C_dom"/>
</dbReference>
<protein>
    <recommendedName>
        <fullName evidence="6">Sigma factor regulator N-terminal domain-containing protein</fullName>
    </recommendedName>
</protein>
<name>A0ABT9WU03_9BACI</name>
<feature type="transmembrane region" description="Helical" evidence="1">
    <location>
        <begin position="30"/>
        <end position="49"/>
    </location>
</feature>
<comment type="caution">
    <text evidence="4">The sequence shown here is derived from an EMBL/GenBank/DDBJ whole genome shotgun (WGS) entry which is preliminary data.</text>
</comment>